<keyword evidence="2" id="KW-1185">Reference proteome</keyword>
<dbReference type="AlphaFoldDB" id="A0A397HJX5"/>
<comment type="caution">
    <text evidence="1">The sequence shown here is derived from an EMBL/GenBank/DDBJ whole genome shotgun (WGS) entry which is preliminary data.</text>
</comment>
<name>A0A397HJX5_9GLOM</name>
<dbReference type="Proteomes" id="UP000266861">
    <property type="component" value="Unassembled WGS sequence"/>
</dbReference>
<reference evidence="1 2" key="1">
    <citation type="submission" date="2018-08" db="EMBL/GenBank/DDBJ databases">
        <title>Genome and evolution of the arbuscular mycorrhizal fungus Diversispora epigaea (formerly Glomus versiforme) and its bacterial endosymbionts.</title>
        <authorList>
            <person name="Sun X."/>
            <person name="Fei Z."/>
            <person name="Harrison M."/>
        </authorList>
    </citation>
    <scope>NUCLEOTIDE SEQUENCE [LARGE SCALE GENOMIC DNA]</scope>
    <source>
        <strain evidence="1 2">IT104</strain>
    </source>
</reference>
<protein>
    <submittedName>
        <fullName evidence="1">Uncharacterized protein</fullName>
    </submittedName>
</protein>
<sequence>MSSSASSNFIWKSAVKKTKNIQKEIDNAFHVGKNVAIYPSSAHILQLTVRNPGPSKSIQYRIPKRHTVHYTEHYTGHYTIQKYHYSNITVIVHYNT</sequence>
<proteinExistence type="predicted"/>
<organism evidence="1 2">
    <name type="scientific">Diversispora epigaea</name>
    <dbReference type="NCBI Taxonomy" id="1348612"/>
    <lineage>
        <taxon>Eukaryota</taxon>
        <taxon>Fungi</taxon>
        <taxon>Fungi incertae sedis</taxon>
        <taxon>Mucoromycota</taxon>
        <taxon>Glomeromycotina</taxon>
        <taxon>Glomeromycetes</taxon>
        <taxon>Diversisporales</taxon>
        <taxon>Diversisporaceae</taxon>
        <taxon>Diversispora</taxon>
    </lineage>
</organism>
<evidence type="ECO:0000313" key="1">
    <source>
        <dbReference type="EMBL" id="RHZ61906.1"/>
    </source>
</evidence>
<dbReference type="EMBL" id="PQFF01000315">
    <property type="protein sequence ID" value="RHZ61906.1"/>
    <property type="molecule type" value="Genomic_DNA"/>
</dbReference>
<gene>
    <name evidence="1" type="ORF">Glove_345g56</name>
</gene>
<evidence type="ECO:0000313" key="2">
    <source>
        <dbReference type="Proteomes" id="UP000266861"/>
    </source>
</evidence>
<accession>A0A397HJX5</accession>